<dbReference type="OrthoDB" id="9797151at2"/>
<organism evidence="2 3">
    <name type="scientific">Pseudomonas laurylsulfativorans</name>
    <dbReference type="NCBI Taxonomy" id="1943631"/>
    <lineage>
        <taxon>Bacteria</taxon>
        <taxon>Pseudomonadati</taxon>
        <taxon>Pseudomonadota</taxon>
        <taxon>Gammaproteobacteria</taxon>
        <taxon>Pseudomonadales</taxon>
        <taxon>Pseudomonadaceae</taxon>
        <taxon>Pseudomonas</taxon>
    </lineage>
</organism>
<dbReference type="EMBL" id="MUJK01000003">
    <property type="protein sequence ID" value="POF42386.1"/>
    <property type="molecule type" value="Genomic_DNA"/>
</dbReference>
<dbReference type="Gene3D" id="3.90.226.10">
    <property type="entry name" value="2-enoyl-CoA Hydratase, Chain A, domain 1"/>
    <property type="match status" value="1"/>
</dbReference>
<comment type="caution">
    <text evidence="2">The sequence shown here is derived from an EMBL/GenBank/DDBJ whole genome shotgun (WGS) entry which is preliminary data.</text>
</comment>
<dbReference type="CDD" id="cd06558">
    <property type="entry name" value="crotonase-like"/>
    <property type="match status" value="1"/>
</dbReference>
<dbReference type="Pfam" id="PF00378">
    <property type="entry name" value="ECH_1"/>
    <property type="match status" value="1"/>
</dbReference>
<dbReference type="Gene3D" id="1.10.12.10">
    <property type="entry name" value="Lyase 2-enoyl-coa Hydratase, Chain A, domain 2"/>
    <property type="match status" value="1"/>
</dbReference>
<comment type="similarity">
    <text evidence="1">Belongs to the enoyl-CoA hydratase/isomerase family.</text>
</comment>
<dbReference type="InterPro" id="IPR014748">
    <property type="entry name" value="Enoyl-CoA_hydra_C"/>
</dbReference>
<dbReference type="PANTHER" id="PTHR43459:SF3">
    <property type="entry name" value="ENOYL-COA HYDRATASE ECHA15 (ENOYL HYDRASE) (UNSATURATED ACYL-COA HYDRATASE) (CROTONASE)-RELATED"/>
    <property type="match status" value="1"/>
</dbReference>
<sequence>MPDYGRFRSILAEQQEGVLTLTLNRPDRLNAIGDDMHEGLETILADLRHDVSVRAVVLCGAGRAFCVGGDVKAFADAPKVERTPYEDIALVTESAARLIELFVAVPQPIVAAVHGYAMGLGATLALMCDVVIMAEDAQIADTHVPIGLVAGDGGALIWPLAMPLGAAKYYLMTGDRLNGVEAARLGLALRAVPCAELQEQAIAIAQRMAALPPLALQGTKRTLNKILKHRSELVMETGLHLEAATFLSNDHIEAASAFVEKRSATFHGR</sequence>
<dbReference type="AlphaFoldDB" id="A0A2S3VR01"/>
<name>A0A2S3VR01_9PSED</name>
<gene>
    <name evidence="2" type="ORF">B0D71_13265</name>
</gene>
<proteinExistence type="inferred from homology"/>
<dbReference type="PANTHER" id="PTHR43459">
    <property type="entry name" value="ENOYL-COA HYDRATASE"/>
    <property type="match status" value="1"/>
</dbReference>
<keyword evidence="3" id="KW-1185">Reference proteome</keyword>
<evidence type="ECO:0000313" key="2">
    <source>
        <dbReference type="EMBL" id="POF42386.1"/>
    </source>
</evidence>
<dbReference type="GO" id="GO:0003824">
    <property type="term" value="F:catalytic activity"/>
    <property type="evidence" value="ECO:0007669"/>
    <property type="project" value="UniProtKB-ARBA"/>
</dbReference>
<protein>
    <submittedName>
        <fullName evidence="2">Enoyl-CoA hydratase</fullName>
    </submittedName>
</protein>
<evidence type="ECO:0000256" key="1">
    <source>
        <dbReference type="ARBA" id="ARBA00005254"/>
    </source>
</evidence>
<evidence type="ECO:0000313" key="3">
    <source>
        <dbReference type="Proteomes" id="UP000237440"/>
    </source>
</evidence>
<reference evidence="3" key="1">
    <citation type="submission" date="2017-02" db="EMBL/GenBank/DDBJ databases">
        <authorList>
            <person name="Furmanczyk E.M."/>
        </authorList>
    </citation>
    <scope>NUCLEOTIDE SEQUENCE [LARGE SCALE GENOMIC DNA]</scope>
    <source>
        <strain evidence="3">AP3_22</strain>
    </source>
</reference>
<dbReference type="InterPro" id="IPR029045">
    <property type="entry name" value="ClpP/crotonase-like_dom_sf"/>
</dbReference>
<dbReference type="SUPFAM" id="SSF52096">
    <property type="entry name" value="ClpP/crotonase"/>
    <property type="match status" value="1"/>
</dbReference>
<dbReference type="InterPro" id="IPR001753">
    <property type="entry name" value="Enoyl-CoA_hydra/iso"/>
</dbReference>
<accession>A0A2S3VR01</accession>
<dbReference type="Proteomes" id="UP000237440">
    <property type="component" value="Unassembled WGS sequence"/>
</dbReference>
<dbReference type="RefSeq" id="WP_103395178.1">
    <property type="nucleotide sequence ID" value="NZ_MUJK01000003.1"/>
</dbReference>